<reference evidence="3 4" key="1">
    <citation type="journal article" date="2015" name="Nature">
        <title>rRNA introns, odd ribosomes, and small enigmatic genomes across a large radiation of phyla.</title>
        <authorList>
            <person name="Brown C.T."/>
            <person name="Hug L.A."/>
            <person name="Thomas B.C."/>
            <person name="Sharon I."/>
            <person name="Castelle C.J."/>
            <person name="Singh A."/>
            <person name="Wilkins M.J."/>
            <person name="Williams K.H."/>
            <person name="Banfield J.F."/>
        </authorList>
    </citation>
    <scope>NUCLEOTIDE SEQUENCE [LARGE SCALE GENOMIC DNA]</scope>
</reference>
<gene>
    <name evidence="3" type="ORF">UV05_C0057G0007</name>
</gene>
<dbReference type="Pfam" id="PF13635">
    <property type="entry name" value="DUF4143"/>
    <property type="match status" value="1"/>
</dbReference>
<dbReference type="SUPFAM" id="SSF46785">
    <property type="entry name" value="Winged helix' DNA-binding domain"/>
    <property type="match status" value="1"/>
</dbReference>
<dbReference type="Proteomes" id="UP000034875">
    <property type="component" value="Unassembled WGS sequence"/>
</dbReference>
<sequence>MNTERKAKLSEFVRDQITQGAFRTRAYIFNDRGERNPQRSMFLRMQKHLRNFLAGDSAIRWLVMPGLRGAGKTAIGNFERLEEPLFLFLDEVQYDNRWAGFLKTVYDRTRKVCIVATGSSALMLNVNADVARRAVSETLYPMSFTEFIKIKHGKYEQKSLGIELRKALLESPSAKEAYDRLLACEQAIKQYWLNIDRQEISHYMNYGTLPYMVALKNEALVYDQIKKSLERVVSVDIPQIGRFRPDVASKFQMLLYAIADSDQISLNSLSRTMEIGRPTLMHMLNVLEQTETITRIYPHGSHRKQVRKPSKYLFTSPAFRAMYFRFIGSTQQKDIYEGKLLEDTVGLYLGRLCEQREVSLTYDSAAGGADFIIRDDGGVIAVEVGMGQKGLKQVIQTAKKVKAKYGLVISSSGFKYDEEHSIISIPLEFFLLT</sequence>
<evidence type="ECO:0000313" key="3">
    <source>
        <dbReference type="EMBL" id="KKS41298.1"/>
    </source>
</evidence>
<accession>A0A0G1BV24</accession>
<dbReference type="Pfam" id="PF13173">
    <property type="entry name" value="AAA_14"/>
    <property type="match status" value="1"/>
</dbReference>
<evidence type="ECO:0000259" key="1">
    <source>
        <dbReference type="Pfam" id="PF13173"/>
    </source>
</evidence>
<dbReference type="InterPro" id="IPR041682">
    <property type="entry name" value="AAA_14"/>
</dbReference>
<feature type="domain" description="DUF4143" evidence="2">
    <location>
        <begin position="236"/>
        <end position="385"/>
    </location>
</feature>
<evidence type="ECO:0000313" key="4">
    <source>
        <dbReference type="Proteomes" id="UP000034875"/>
    </source>
</evidence>
<dbReference type="PANTHER" id="PTHR42990:SF1">
    <property type="entry name" value="AAA+ ATPASE DOMAIN-CONTAINING PROTEIN"/>
    <property type="match status" value="1"/>
</dbReference>
<dbReference type="InterPro" id="IPR025420">
    <property type="entry name" value="DUF4143"/>
</dbReference>
<dbReference type="AlphaFoldDB" id="A0A0G1BV24"/>
<dbReference type="InterPro" id="IPR036390">
    <property type="entry name" value="WH_DNA-bd_sf"/>
</dbReference>
<proteinExistence type="predicted"/>
<comment type="caution">
    <text evidence="3">The sequence shown here is derived from an EMBL/GenBank/DDBJ whole genome shotgun (WGS) entry which is preliminary data.</text>
</comment>
<feature type="domain" description="AAA" evidence="1">
    <location>
        <begin position="83"/>
        <end position="147"/>
    </location>
</feature>
<dbReference type="PANTHER" id="PTHR42990">
    <property type="entry name" value="ATPASE"/>
    <property type="match status" value="1"/>
</dbReference>
<protein>
    <submittedName>
        <fullName evidence="3">Uncharacterized protein</fullName>
    </submittedName>
</protein>
<dbReference type="InterPro" id="IPR027417">
    <property type="entry name" value="P-loop_NTPase"/>
</dbReference>
<name>A0A0G1BV24_9BACT</name>
<organism evidence="3 4">
    <name type="scientific">candidate division CPR1 bacterium GW2011_GWA2_42_17</name>
    <dbReference type="NCBI Taxonomy" id="1618341"/>
    <lineage>
        <taxon>Bacteria</taxon>
        <taxon>candidate division CPR1</taxon>
    </lineage>
</organism>
<dbReference type="SUPFAM" id="SSF52540">
    <property type="entry name" value="P-loop containing nucleoside triphosphate hydrolases"/>
    <property type="match status" value="1"/>
</dbReference>
<dbReference type="EMBL" id="LCCZ01000057">
    <property type="protein sequence ID" value="KKS41298.1"/>
    <property type="molecule type" value="Genomic_DNA"/>
</dbReference>
<evidence type="ECO:0000259" key="2">
    <source>
        <dbReference type="Pfam" id="PF13635"/>
    </source>
</evidence>